<feature type="transmembrane region" description="Helical" evidence="1">
    <location>
        <begin position="72"/>
        <end position="90"/>
    </location>
</feature>
<proteinExistence type="predicted"/>
<keyword evidence="3" id="KW-1185">Reference proteome</keyword>
<dbReference type="AlphaFoldDB" id="A0A8S1MAC2"/>
<accession>A0A8S1MAC2</accession>
<dbReference type="OrthoDB" id="440424at2759"/>
<evidence type="ECO:0000313" key="3">
    <source>
        <dbReference type="Proteomes" id="UP000692954"/>
    </source>
</evidence>
<reference evidence="2" key="1">
    <citation type="submission" date="2021-01" db="EMBL/GenBank/DDBJ databases">
        <authorList>
            <consortium name="Genoscope - CEA"/>
            <person name="William W."/>
        </authorList>
    </citation>
    <scope>NUCLEOTIDE SEQUENCE</scope>
</reference>
<gene>
    <name evidence="2" type="ORF">PSON_ATCC_30995.1.T0350367</name>
</gene>
<name>A0A8S1MAC2_9CILI</name>
<organism evidence="2 3">
    <name type="scientific">Paramecium sonneborni</name>
    <dbReference type="NCBI Taxonomy" id="65129"/>
    <lineage>
        <taxon>Eukaryota</taxon>
        <taxon>Sar</taxon>
        <taxon>Alveolata</taxon>
        <taxon>Ciliophora</taxon>
        <taxon>Intramacronucleata</taxon>
        <taxon>Oligohymenophorea</taxon>
        <taxon>Peniculida</taxon>
        <taxon>Parameciidae</taxon>
        <taxon>Paramecium</taxon>
    </lineage>
</organism>
<feature type="transmembrane region" description="Helical" evidence="1">
    <location>
        <begin position="39"/>
        <end position="60"/>
    </location>
</feature>
<evidence type="ECO:0000256" key="1">
    <source>
        <dbReference type="SAM" id="Phobius"/>
    </source>
</evidence>
<protein>
    <submittedName>
        <fullName evidence="2">Uncharacterized protein</fullName>
    </submittedName>
</protein>
<comment type="caution">
    <text evidence="2">The sequence shown here is derived from an EMBL/GenBank/DDBJ whole genome shotgun (WGS) entry which is preliminary data.</text>
</comment>
<keyword evidence="1" id="KW-0472">Membrane</keyword>
<evidence type="ECO:0000313" key="2">
    <source>
        <dbReference type="EMBL" id="CAD8077177.1"/>
    </source>
</evidence>
<sequence length="91" mass="8589">MSYEQSALIATGTTAAIVGGAQAGITAAGFSSIGPVAGSLAAATQASIGNVVAGSAFAVVQGVAMTGVVSTLLLPATIIGLGAGIFSFIFK</sequence>
<dbReference type="Proteomes" id="UP000692954">
    <property type="component" value="Unassembled WGS sequence"/>
</dbReference>
<keyword evidence="1" id="KW-0812">Transmembrane</keyword>
<keyword evidence="1" id="KW-1133">Transmembrane helix</keyword>
<dbReference type="EMBL" id="CAJJDN010000035">
    <property type="protein sequence ID" value="CAD8077177.1"/>
    <property type="molecule type" value="Genomic_DNA"/>
</dbReference>